<protein>
    <submittedName>
        <fullName evidence="2">Uncharacterized protein</fullName>
    </submittedName>
</protein>
<proteinExistence type="predicted"/>
<gene>
    <name evidence="2" type="ORF">SDC9_92515</name>
</gene>
<comment type="caution">
    <text evidence="2">The sequence shown here is derived from an EMBL/GenBank/DDBJ whole genome shotgun (WGS) entry which is preliminary data.</text>
</comment>
<evidence type="ECO:0000256" key="1">
    <source>
        <dbReference type="SAM" id="MobiDB-lite"/>
    </source>
</evidence>
<evidence type="ECO:0000313" key="2">
    <source>
        <dbReference type="EMBL" id="MPM45823.1"/>
    </source>
</evidence>
<dbReference type="EMBL" id="VSSQ01011029">
    <property type="protein sequence ID" value="MPM45823.1"/>
    <property type="molecule type" value="Genomic_DNA"/>
</dbReference>
<reference evidence="2" key="1">
    <citation type="submission" date="2019-08" db="EMBL/GenBank/DDBJ databases">
        <authorList>
            <person name="Kucharzyk K."/>
            <person name="Murdoch R.W."/>
            <person name="Higgins S."/>
            <person name="Loffler F."/>
        </authorList>
    </citation>
    <scope>NUCLEOTIDE SEQUENCE</scope>
</reference>
<organism evidence="2">
    <name type="scientific">bioreactor metagenome</name>
    <dbReference type="NCBI Taxonomy" id="1076179"/>
    <lineage>
        <taxon>unclassified sequences</taxon>
        <taxon>metagenomes</taxon>
        <taxon>ecological metagenomes</taxon>
    </lineage>
</organism>
<feature type="region of interest" description="Disordered" evidence="1">
    <location>
        <begin position="62"/>
        <end position="83"/>
    </location>
</feature>
<dbReference type="AlphaFoldDB" id="A0A645A4Q4"/>
<name>A0A645A4Q4_9ZZZZ</name>
<accession>A0A645A4Q4</accession>
<sequence>MECGHEGPEHLYWFIVWLVADNFGVRNRECHAMGELSITLVRFSLGRRAEVARIGMNRSVTEGIGTSTPLPPGPGATTMDMVV</sequence>